<evidence type="ECO:0000313" key="3">
    <source>
        <dbReference type="Proteomes" id="UP000316621"/>
    </source>
</evidence>
<dbReference type="Proteomes" id="UP000316621">
    <property type="component" value="Chromosome 11"/>
</dbReference>
<dbReference type="InterPro" id="IPR012337">
    <property type="entry name" value="RNaseH-like_sf"/>
</dbReference>
<dbReference type="Pfam" id="PF05699">
    <property type="entry name" value="Dimer_Tnp_hAT"/>
    <property type="match status" value="1"/>
</dbReference>
<accession>A0A4Y7LGV2</accession>
<dbReference type="AlphaFoldDB" id="A0A4Y7LGV2"/>
<proteinExistence type="predicted"/>
<dbReference type="PANTHER" id="PTHR46481">
    <property type="entry name" value="ZINC FINGER BED DOMAIN-CONTAINING PROTEIN 4"/>
    <property type="match status" value="1"/>
</dbReference>
<dbReference type="GO" id="GO:0005634">
    <property type="term" value="C:nucleus"/>
    <property type="evidence" value="ECO:0007669"/>
    <property type="project" value="UniProtKB-SubCell"/>
</dbReference>
<dbReference type="PANTHER" id="PTHR46481:SF5">
    <property type="entry name" value="OS08G0393150 PROTEIN"/>
    <property type="match status" value="1"/>
</dbReference>
<organism evidence="2 3">
    <name type="scientific">Papaver somniferum</name>
    <name type="common">Opium poppy</name>
    <dbReference type="NCBI Taxonomy" id="3469"/>
    <lineage>
        <taxon>Eukaryota</taxon>
        <taxon>Viridiplantae</taxon>
        <taxon>Streptophyta</taxon>
        <taxon>Embryophyta</taxon>
        <taxon>Tracheophyta</taxon>
        <taxon>Spermatophyta</taxon>
        <taxon>Magnoliopsida</taxon>
        <taxon>Ranunculales</taxon>
        <taxon>Papaveraceae</taxon>
        <taxon>Papaveroideae</taxon>
        <taxon>Papaver</taxon>
    </lineage>
</organism>
<dbReference type="GO" id="GO:0008270">
    <property type="term" value="F:zinc ion binding"/>
    <property type="evidence" value="ECO:0007669"/>
    <property type="project" value="UniProtKB-KW"/>
</dbReference>
<evidence type="ECO:0000259" key="1">
    <source>
        <dbReference type="Pfam" id="PF05699"/>
    </source>
</evidence>
<protein>
    <recommendedName>
        <fullName evidence="1">HAT C-terminal dimerisation domain-containing protein</fullName>
    </recommendedName>
</protein>
<dbReference type="EMBL" id="CM010725">
    <property type="protein sequence ID" value="RZC84197.1"/>
    <property type="molecule type" value="Genomic_DNA"/>
</dbReference>
<name>A0A4Y7LGV2_PAPSO</name>
<sequence length="364" mass="41679">MREGLAIYVAGAEQPFTFAADARLERWIKNYVQPGFSSVSRNTNRSDVSNVFISQKQLLKIEFHNHVGAISFTSDMWTGVNDLGFLSLTAHYVDPTSWVMHKRIIALPMIPFPHTGLEIYKCISSIFTEYNISNKCFSITFDNHSANTNAIDNFKRARFVAFYQDDLFHVRCVFHIIARVVNDGMDTIKKDEELDFIRRIRDAIKYITTGSSRVQKYSEICTSNGLNPRKLMLDCGTRWNSTYLMLKACEGTRALNDLEKYLQATTVDNVDDFDILGWWRLNGINFPVVQIMARDLLTPPASTVASESTFSACGRVLDEKRSRLKSEMLESLICVKDWDDAKYRDQAYTDEIAVEFERLGVIDD</sequence>
<dbReference type="Gramene" id="RZC84197">
    <property type="protein sequence ID" value="RZC84197"/>
    <property type="gene ID" value="C5167_046986"/>
</dbReference>
<dbReference type="InterPro" id="IPR052035">
    <property type="entry name" value="ZnF_BED_domain_contain"/>
</dbReference>
<gene>
    <name evidence="2" type="ORF">C5167_046986</name>
</gene>
<dbReference type="GO" id="GO:0046983">
    <property type="term" value="F:protein dimerization activity"/>
    <property type="evidence" value="ECO:0007669"/>
    <property type="project" value="InterPro"/>
</dbReference>
<dbReference type="STRING" id="3469.A0A4Y7LGV2"/>
<dbReference type="InterPro" id="IPR008906">
    <property type="entry name" value="HATC_C_dom"/>
</dbReference>
<dbReference type="SUPFAM" id="SSF53098">
    <property type="entry name" value="Ribonuclease H-like"/>
    <property type="match status" value="2"/>
</dbReference>
<feature type="domain" description="HAT C-terminal dimerisation" evidence="1">
    <location>
        <begin position="257"/>
        <end position="338"/>
    </location>
</feature>
<evidence type="ECO:0000313" key="2">
    <source>
        <dbReference type="EMBL" id="RZC84197.1"/>
    </source>
</evidence>
<dbReference type="OMA" id="HIIARVV"/>
<reference evidence="2 3" key="1">
    <citation type="journal article" date="2018" name="Science">
        <title>The opium poppy genome and morphinan production.</title>
        <authorList>
            <person name="Guo L."/>
            <person name="Winzer T."/>
            <person name="Yang X."/>
            <person name="Li Y."/>
            <person name="Ning Z."/>
            <person name="He Z."/>
            <person name="Teodor R."/>
            <person name="Lu Y."/>
            <person name="Bowser T.A."/>
            <person name="Graham I.A."/>
            <person name="Ye K."/>
        </authorList>
    </citation>
    <scope>NUCLEOTIDE SEQUENCE [LARGE SCALE GENOMIC DNA]</scope>
    <source>
        <strain evidence="3">cv. HN1</strain>
        <tissue evidence="2">Leaves</tissue>
    </source>
</reference>
<keyword evidence="3" id="KW-1185">Reference proteome</keyword>